<keyword evidence="8" id="KW-1133">Transmembrane helix</keyword>
<dbReference type="GO" id="GO:0008270">
    <property type="term" value="F:zinc ion binding"/>
    <property type="evidence" value="ECO:0007669"/>
    <property type="project" value="InterPro"/>
</dbReference>
<comment type="caution">
    <text evidence="10">The sequence shown here is derived from an EMBL/GenBank/DDBJ whole genome shotgun (WGS) entry which is preliminary data.</text>
</comment>
<keyword evidence="1" id="KW-0479">Metal-binding</keyword>
<feature type="region of interest" description="Disordered" evidence="7">
    <location>
        <begin position="96"/>
        <end position="133"/>
    </location>
</feature>
<evidence type="ECO:0000256" key="2">
    <source>
        <dbReference type="ARBA" id="ARBA00022833"/>
    </source>
</evidence>
<dbReference type="InterPro" id="IPR051615">
    <property type="entry name" value="Transcr_Regulatory_Elem"/>
</dbReference>
<dbReference type="PANTHER" id="PTHR31313">
    <property type="entry name" value="TY1 ENHANCER ACTIVATOR"/>
    <property type="match status" value="1"/>
</dbReference>
<protein>
    <recommendedName>
        <fullName evidence="9">Xylanolytic transcriptional activator regulatory domain-containing protein</fullName>
    </recommendedName>
</protein>
<keyword evidence="5" id="KW-0804">Transcription</keyword>
<dbReference type="SMART" id="SM00906">
    <property type="entry name" value="Fungal_trans"/>
    <property type="match status" value="1"/>
</dbReference>
<accession>A0A4V6TAD9</accession>
<evidence type="ECO:0000256" key="3">
    <source>
        <dbReference type="ARBA" id="ARBA00023015"/>
    </source>
</evidence>
<proteinExistence type="predicted"/>
<evidence type="ECO:0000256" key="4">
    <source>
        <dbReference type="ARBA" id="ARBA00023125"/>
    </source>
</evidence>
<keyword evidence="8" id="KW-0812">Transmembrane</keyword>
<dbReference type="Proteomes" id="UP000308802">
    <property type="component" value="Unassembled WGS sequence"/>
</dbReference>
<sequence length="757" mass="83696">MSALCGMSQKQNQGGRTILRPSTPLLTGCSATGICQPAGIVSQGTANAYLRAVLTKEGLLETIIELTPDRRISTRKSVKLFSARVKQLQDFIVSHGLPVPPPPGRQSASTLDNLMETYPSSPSEGQPDDPMDSGLLMEPSMNSLQGSETVQLNNPSTHTDVTMLGMDSSYPVSALTIPNDVSTQFDWSNDVAFDSLPTTGADWVWNAPGFDVPFADSNPHGPTTSALMDLYASASGRPIPEISDELAGWDPETDFQVEEEDHTEVTSQISERMGGLLASKGGKWRFYGATSNLHLARLRSTPSSVPTKCLQQVTLNSSRLKLLGLDIPVEPVLEQQLIDLFFAWHNSSMHIVDKECFERGRSLYTDDHRDSEFYSEFLVNAICAVGAALESDRHPALPVPLPDFFSKRAKALLELELDEPKVATVQGLAIMSCHEVSFMQDTRAWLYSGMAVRLAFDLGLHISTQKYVDEGTMSHEESNARIIAVWGCVMNDRDCGLYLGRPFHSNIKDLASDLPIVNNTHESTSMWTAVMSGDSAPENVQPLLNAQNPLMEKSIALHLIMSSLGHPLYASENTTNLELQRLAHDTFAQLRDWRENLPTELDLDMTTLETTKILPHILVLHMHYALLVIILHRPFCSRYYVQPRPLVGRGPQHAREMCIQSAVDIAKLLVCYKRQYTLRRISNQAVHITFTAALILVYAVVSGIGIASQFRESLESHLDTTCEALSELGEAFPNANRALDVLLAAKRSWQARMLRKV</sequence>
<feature type="transmembrane region" description="Helical" evidence="8">
    <location>
        <begin position="613"/>
        <end position="631"/>
    </location>
</feature>
<organism evidence="10 11">
    <name type="scientific">Aureobasidium pullulans</name>
    <name type="common">Black yeast</name>
    <name type="synonym">Pullularia pullulans</name>
    <dbReference type="NCBI Taxonomy" id="5580"/>
    <lineage>
        <taxon>Eukaryota</taxon>
        <taxon>Fungi</taxon>
        <taxon>Dikarya</taxon>
        <taxon>Ascomycota</taxon>
        <taxon>Pezizomycotina</taxon>
        <taxon>Dothideomycetes</taxon>
        <taxon>Dothideomycetidae</taxon>
        <taxon>Dothideales</taxon>
        <taxon>Saccotheciaceae</taxon>
        <taxon>Aureobasidium</taxon>
    </lineage>
</organism>
<dbReference type="EMBL" id="QZAO01000364">
    <property type="protein sequence ID" value="THW69807.1"/>
    <property type="molecule type" value="Genomic_DNA"/>
</dbReference>
<dbReference type="GO" id="GO:0003677">
    <property type="term" value="F:DNA binding"/>
    <property type="evidence" value="ECO:0007669"/>
    <property type="project" value="UniProtKB-KW"/>
</dbReference>
<dbReference type="Pfam" id="PF04082">
    <property type="entry name" value="Fungal_trans"/>
    <property type="match status" value="1"/>
</dbReference>
<gene>
    <name evidence="10" type="ORF">D6D19_08156</name>
</gene>
<keyword evidence="8" id="KW-0472">Membrane</keyword>
<dbReference type="AlphaFoldDB" id="A0A4V6TAD9"/>
<feature type="domain" description="Xylanolytic transcriptional activator regulatory" evidence="9">
    <location>
        <begin position="444"/>
        <end position="523"/>
    </location>
</feature>
<feature type="transmembrane region" description="Helical" evidence="8">
    <location>
        <begin position="685"/>
        <end position="707"/>
    </location>
</feature>
<evidence type="ECO:0000313" key="11">
    <source>
        <dbReference type="Proteomes" id="UP000308802"/>
    </source>
</evidence>
<dbReference type="PANTHER" id="PTHR31313:SF77">
    <property type="entry name" value="ZN(II)2CYS6 TRANSCRIPTION FACTOR (EUROFUNG)"/>
    <property type="match status" value="1"/>
</dbReference>
<evidence type="ECO:0000259" key="9">
    <source>
        <dbReference type="SMART" id="SM00906"/>
    </source>
</evidence>
<evidence type="ECO:0000256" key="7">
    <source>
        <dbReference type="SAM" id="MobiDB-lite"/>
    </source>
</evidence>
<dbReference type="CDD" id="cd12148">
    <property type="entry name" value="fungal_TF_MHR"/>
    <property type="match status" value="1"/>
</dbReference>
<name>A0A4V6TAD9_AURPU</name>
<evidence type="ECO:0000256" key="5">
    <source>
        <dbReference type="ARBA" id="ARBA00023163"/>
    </source>
</evidence>
<keyword evidence="2" id="KW-0862">Zinc</keyword>
<evidence type="ECO:0000313" key="10">
    <source>
        <dbReference type="EMBL" id="THW69807.1"/>
    </source>
</evidence>
<evidence type="ECO:0000256" key="6">
    <source>
        <dbReference type="ARBA" id="ARBA00023242"/>
    </source>
</evidence>
<evidence type="ECO:0000256" key="8">
    <source>
        <dbReference type="SAM" id="Phobius"/>
    </source>
</evidence>
<keyword evidence="4" id="KW-0238">DNA-binding</keyword>
<dbReference type="GO" id="GO:0006351">
    <property type="term" value="P:DNA-templated transcription"/>
    <property type="evidence" value="ECO:0007669"/>
    <property type="project" value="InterPro"/>
</dbReference>
<feature type="compositionally biased region" description="Polar residues" evidence="7">
    <location>
        <begin position="106"/>
        <end position="124"/>
    </location>
</feature>
<reference evidence="10 11" key="1">
    <citation type="submission" date="2018-10" db="EMBL/GenBank/DDBJ databases">
        <title>Fifty Aureobasidium pullulans genomes reveal a recombining polyextremotolerant generalist.</title>
        <authorList>
            <person name="Gostincar C."/>
            <person name="Turk M."/>
            <person name="Zajc J."/>
            <person name="Gunde-Cimerman N."/>
        </authorList>
    </citation>
    <scope>NUCLEOTIDE SEQUENCE [LARGE SCALE GENOMIC DNA]</scope>
    <source>
        <strain evidence="10 11">EXF-10659</strain>
    </source>
</reference>
<keyword evidence="3" id="KW-0805">Transcription regulation</keyword>
<dbReference type="InterPro" id="IPR007219">
    <property type="entry name" value="XnlR_reg_dom"/>
</dbReference>
<keyword evidence="6" id="KW-0539">Nucleus</keyword>
<evidence type="ECO:0000256" key="1">
    <source>
        <dbReference type="ARBA" id="ARBA00022723"/>
    </source>
</evidence>